<keyword evidence="12" id="KW-0449">Lipoprotein</keyword>
<dbReference type="InterPro" id="IPR013783">
    <property type="entry name" value="Ig-like_fold"/>
</dbReference>
<reference evidence="17" key="3">
    <citation type="submission" date="2025-09" db="UniProtKB">
        <authorList>
            <consortium name="Ensembl"/>
        </authorList>
    </citation>
    <scope>IDENTIFICATION</scope>
</reference>
<dbReference type="InterPro" id="IPR007110">
    <property type="entry name" value="Ig-like_dom"/>
</dbReference>
<evidence type="ECO:0000256" key="4">
    <source>
        <dbReference type="ARBA" id="ARBA00022729"/>
    </source>
</evidence>
<proteinExistence type="predicted"/>
<feature type="transmembrane region" description="Helical" evidence="14">
    <location>
        <begin position="163"/>
        <end position="185"/>
    </location>
</feature>
<dbReference type="FunCoup" id="A0A667WKX2">
    <property type="interactions" value="215"/>
</dbReference>
<evidence type="ECO:0000256" key="1">
    <source>
        <dbReference type="ARBA" id="ARBA00004251"/>
    </source>
</evidence>
<reference evidence="17" key="2">
    <citation type="submission" date="2025-08" db="UniProtKB">
        <authorList>
            <consortium name="Ensembl"/>
        </authorList>
    </citation>
    <scope>IDENTIFICATION</scope>
</reference>
<dbReference type="Proteomes" id="UP000472263">
    <property type="component" value="Chromosome 5"/>
</dbReference>
<evidence type="ECO:0000256" key="8">
    <source>
        <dbReference type="ARBA" id="ARBA00023136"/>
    </source>
</evidence>
<dbReference type="PANTHER" id="PTHR10441:SF2">
    <property type="entry name" value="T-CELL SURFACE GLYCOPROTEIN CD8 ALPHA CHAIN"/>
    <property type="match status" value="1"/>
</dbReference>
<dbReference type="GO" id="GO:0002250">
    <property type="term" value="P:adaptive immune response"/>
    <property type="evidence" value="ECO:0007669"/>
    <property type="project" value="UniProtKB-KW"/>
</dbReference>
<evidence type="ECO:0000256" key="12">
    <source>
        <dbReference type="ARBA" id="ARBA00023288"/>
    </source>
</evidence>
<evidence type="ECO:0000256" key="11">
    <source>
        <dbReference type="ARBA" id="ARBA00023180"/>
    </source>
</evidence>
<keyword evidence="8 14" id="KW-0472">Membrane</keyword>
<evidence type="ECO:0000256" key="15">
    <source>
        <dbReference type="SAM" id="SignalP"/>
    </source>
</evidence>
<dbReference type="PROSITE" id="PS50835">
    <property type="entry name" value="IG_LIKE"/>
    <property type="match status" value="1"/>
</dbReference>
<protein>
    <recommendedName>
        <fullName evidence="16">Ig-like domain-containing protein</fullName>
    </recommendedName>
</protein>
<dbReference type="SUPFAM" id="SSF48726">
    <property type="entry name" value="Immunoglobulin"/>
    <property type="match status" value="1"/>
</dbReference>
<keyword evidence="3 14" id="KW-0812">Transmembrane</keyword>
<organism evidence="17 18">
    <name type="scientific">Myripristis murdjan</name>
    <name type="common">pinecone soldierfish</name>
    <dbReference type="NCBI Taxonomy" id="586833"/>
    <lineage>
        <taxon>Eukaryota</taxon>
        <taxon>Metazoa</taxon>
        <taxon>Chordata</taxon>
        <taxon>Craniata</taxon>
        <taxon>Vertebrata</taxon>
        <taxon>Euteleostomi</taxon>
        <taxon>Actinopterygii</taxon>
        <taxon>Neopterygii</taxon>
        <taxon>Teleostei</taxon>
        <taxon>Neoteleostei</taxon>
        <taxon>Acanthomorphata</taxon>
        <taxon>Holocentriformes</taxon>
        <taxon>Holocentridae</taxon>
        <taxon>Myripristis</taxon>
    </lineage>
</organism>
<evidence type="ECO:0000256" key="5">
    <source>
        <dbReference type="ARBA" id="ARBA00022859"/>
    </source>
</evidence>
<keyword evidence="18" id="KW-1185">Reference proteome</keyword>
<reference evidence="17" key="1">
    <citation type="submission" date="2019-06" db="EMBL/GenBank/DDBJ databases">
        <authorList>
            <consortium name="Wellcome Sanger Institute Data Sharing"/>
        </authorList>
    </citation>
    <scope>NUCLEOTIDE SEQUENCE [LARGE SCALE GENOMIC DNA]</scope>
</reference>
<keyword evidence="13" id="KW-0393">Immunoglobulin domain</keyword>
<evidence type="ECO:0000259" key="16">
    <source>
        <dbReference type="PROSITE" id="PS50835"/>
    </source>
</evidence>
<feature type="signal peptide" evidence="15">
    <location>
        <begin position="1"/>
        <end position="23"/>
    </location>
</feature>
<dbReference type="Gene3D" id="2.60.40.10">
    <property type="entry name" value="Immunoglobulins"/>
    <property type="match status" value="1"/>
</dbReference>
<keyword evidence="6 14" id="KW-1133">Transmembrane helix</keyword>
<evidence type="ECO:0000313" key="17">
    <source>
        <dbReference type="Ensembl" id="ENSMMDP00005001124.1"/>
    </source>
</evidence>
<dbReference type="SMART" id="SM00408">
    <property type="entry name" value="IGc2"/>
    <property type="match status" value="1"/>
</dbReference>
<dbReference type="GO" id="GO:0005886">
    <property type="term" value="C:plasma membrane"/>
    <property type="evidence" value="ECO:0007669"/>
    <property type="project" value="UniProtKB-SubCell"/>
</dbReference>
<dbReference type="PANTHER" id="PTHR10441">
    <property type="entry name" value="CD8 ALPHA CHAIN"/>
    <property type="match status" value="1"/>
</dbReference>
<evidence type="ECO:0000256" key="10">
    <source>
        <dbReference type="ARBA" id="ARBA00023157"/>
    </source>
</evidence>
<keyword evidence="11" id="KW-0325">Glycoprotein</keyword>
<keyword evidence="9" id="KW-0564">Palmitate</keyword>
<feature type="domain" description="Ig-like" evidence="16">
    <location>
        <begin position="31"/>
        <end position="120"/>
    </location>
</feature>
<evidence type="ECO:0000256" key="14">
    <source>
        <dbReference type="SAM" id="Phobius"/>
    </source>
</evidence>
<evidence type="ECO:0000313" key="18">
    <source>
        <dbReference type="Proteomes" id="UP000472263"/>
    </source>
</evidence>
<sequence length="205" mass="21934">IKMDQKTIQALVILLLYQNITSGASKDGQIITKGSSVTITCKPSAPGSLLMWFRAVDNKGLEFILTVNSKGEVKGRSDSISIFSEHKITENILELKSFEASRDSGMYSCASLNSNKLSFGPVTRLVGETVKATTRAPIVTTQTTSTTTTACEKNPSMSCNPIILGPLAGGCGLLLLLLIITICYCNREPHFSHFLSSVPALSTAS</sequence>
<keyword evidence="2" id="KW-1003">Cell membrane</keyword>
<keyword evidence="4 15" id="KW-0732">Signal</keyword>
<evidence type="ECO:0000256" key="7">
    <source>
        <dbReference type="ARBA" id="ARBA00023130"/>
    </source>
</evidence>
<evidence type="ECO:0000256" key="13">
    <source>
        <dbReference type="ARBA" id="ARBA00023319"/>
    </source>
</evidence>
<evidence type="ECO:0000256" key="2">
    <source>
        <dbReference type="ARBA" id="ARBA00022475"/>
    </source>
</evidence>
<evidence type="ECO:0000256" key="3">
    <source>
        <dbReference type="ARBA" id="ARBA00022692"/>
    </source>
</evidence>
<name>A0A667WKX2_9TELE</name>
<comment type="subcellular location">
    <subcellularLocation>
        <location evidence="1">Cell membrane</location>
        <topology evidence="1">Single-pass type I membrane protein</topology>
    </subcellularLocation>
</comment>
<dbReference type="Ensembl" id="ENSMMDT00005001146.1">
    <property type="protein sequence ID" value="ENSMMDP00005001124.1"/>
    <property type="gene ID" value="ENSMMDG00005000661.1"/>
</dbReference>
<keyword evidence="5" id="KW-0391">Immunity</keyword>
<dbReference type="AlphaFoldDB" id="A0A667WKX2"/>
<keyword evidence="7" id="KW-1064">Adaptive immunity</keyword>
<dbReference type="InterPro" id="IPR036179">
    <property type="entry name" value="Ig-like_dom_sf"/>
</dbReference>
<evidence type="ECO:0000256" key="9">
    <source>
        <dbReference type="ARBA" id="ARBA00023139"/>
    </source>
</evidence>
<feature type="chain" id="PRO_5025344875" description="Ig-like domain-containing protein" evidence="15">
    <location>
        <begin position="24"/>
        <end position="205"/>
    </location>
</feature>
<dbReference type="InParanoid" id="A0A667WKX2"/>
<dbReference type="InterPro" id="IPR015468">
    <property type="entry name" value="CD8_asu"/>
</dbReference>
<accession>A0A667WKX2</accession>
<evidence type="ECO:0000256" key="6">
    <source>
        <dbReference type="ARBA" id="ARBA00022989"/>
    </source>
</evidence>
<keyword evidence="10" id="KW-1015">Disulfide bond</keyword>
<dbReference type="GeneTree" id="ENSGT00510000050969"/>
<dbReference type="InterPro" id="IPR003598">
    <property type="entry name" value="Ig_sub2"/>
</dbReference>